<evidence type="ECO:0000313" key="2">
    <source>
        <dbReference type="EMBL" id="NRD24115.1"/>
    </source>
</evidence>
<reference evidence="2 3" key="1">
    <citation type="journal article" date="2015" name="Int. J. Syst. Evol. Microbiol.">
        <title>Winogradskyella litoriviva sp. nov., isolated from coastal seawater.</title>
        <authorList>
            <person name="Nedashkovskaya O.I."/>
            <person name="Kukhlevskiy A.D."/>
            <person name="Zhukova N.V."/>
            <person name="Kim S.J."/>
            <person name="Rhee S.K."/>
            <person name="Mikhailov V.V."/>
        </authorList>
    </citation>
    <scope>NUCLEOTIDE SEQUENCE [LARGE SCALE GENOMIC DNA]</scope>
    <source>
        <strain evidence="2 3">KMM6491</strain>
    </source>
</reference>
<keyword evidence="1" id="KW-0732">Signal</keyword>
<keyword evidence="3" id="KW-1185">Reference proteome</keyword>
<dbReference type="Proteomes" id="UP000805085">
    <property type="component" value="Unassembled WGS sequence"/>
</dbReference>
<evidence type="ECO:0000313" key="3">
    <source>
        <dbReference type="Proteomes" id="UP000805085"/>
    </source>
</evidence>
<organism evidence="2 3">
    <name type="scientific">Winogradskyella litoriviva</name>
    <dbReference type="NCBI Taxonomy" id="1220182"/>
    <lineage>
        <taxon>Bacteria</taxon>
        <taxon>Pseudomonadati</taxon>
        <taxon>Bacteroidota</taxon>
        <taxon>Flavobacteriia</taxon>
        <taxon>Flavobacteriales</taxon>
        <taxon>Flavobacteriaceae</taxon>
        <taxon>Winogradskyella</taxon>
    </lineage>
</organism>
<sequence length="1086" mass="119239">MYSNFPQKYYSLFCLILLCQFVNAQLSDFSFSVTTTDESCAGNGSISMEVSGITTGADITYTLFLYPDIITPIAQTSANSFNNLENGDYLVQALQTLDDLQNSQSADAIINDEISVLDFEIEQGFSGACGDAILIVDILSGNAEFFEIISGPVTVPLQMENTFNSLTEGTYIIRVFDVCGNALTKTYTFLFSDVTFTIVNEDQPNVLNSCEETTINQIISAGSGSVLSYPITVNYTISLIDGSDSTSFSQTYETGSEQELEISETITNYDNDQAFIIETVVQDGCGDIVSSSEIIDPNPQVTMTPVANVCGSDLIIVTSNMVAPYTLQFIDAPDEFDPSDYNDNDGVYTDSVIVFEQEDLGLPYGIYSVSVIDACNRVGLAEIELIEEPVELNITATNGGCDALTGQLSVSVPNREIEYAIFNEAPEAYTNAIPDDVSDFISTSGTLEIDELPKGTYILEIIDNCGSVYIEEIEIPDLEEFDLNVSTSVSCSSDVGSLRIAGSYGTVTSVFVIEAPTAFSQSLPFDYSSAIEPAGFFFVDDLPAGDYTIEFTDSCGNEFMFNQTIESYAYGVNDSIYNLQRNCGSFDLGIMDTDDSVANQTYWFQKYYPESDSWGHPETGVLYNEGDLPNTSNAIEFENGESLINIFFVGTFRLIKAFQSINTPNLEEYCLDIFGEFEVGSDLIINDVFNLNCEGGLGPSDILVDVIGVPPYNFSIVSPINIDNGNDNIFSDLSPGVYEIQVEDSCGSIEVITVNSLDLLPVVNLGIPSDLVICNEEYTNQGIFDLSQQNSQLLGNQNPENFTITYHLSQIDADSGNNPISETYENVINPQTIYVRMIHNTLDVCYETDTFQIIVGTAPQLGPDESVTICEGAPLLLSADSGYNHYLWSSGETTRNILAQTAGTYSVTVSNEYNGTFCDATKNYTVNVSSLANIDVIITEDFSSNGNSIDVDVIGLGDYEYSLDGLSYQSESYFLDLPSGDYTVFVRDRNGCGVNTKNISLLNYKKFFTPNGDTYNEYWHISGAQFEPDLQVYIYNRYGKLLTSFSGNQIGWDGSYNGKLMPTSDYWFVVERTNGLIHTGHFTLKR</sequence>
<protein>
    <submittedName>
        <fullName evidence="2">T9SS type B sorting domain-containing protein</fullName>
    </submittedName>
</protein>
<dbReference type="Pfam" id="PF13585">
    <property type="entry name" value="CHU_C"/>
    <property type="match status" value="1"/>
</dbReference>
<gene>
    <name evidence="2" type="ORF">HNV10_12720</name>
</gene>
<feature type="chain" id="PRO_5045893323" evidence="1">
    <location>
        <begin position="25"/>
        <end position="1086"/>
    </location>
</feature>
<dbReference type="InterPro" id="IPR026341">
    <property type="entry name" value="T9SS_type_B"/>
</dbReference>
<dbReference type="NCBIfam" id="TIGR04131">
    <property type="entry name" value="Bac_Flav_CTERM"/>
    <property type="match status" value="1"/>
</dbReference>
<dbReference type="RefSeq" id="WP_173301761.1">
    <property type="nucleotide sequence ID" value="NZ_JABRWQ010000005.1"/>
</dbReference>
<accession>A0ABX2E777</accession>
<proteinExistence type="predicted"/>
<feature type="signal peptide" evidence="1">
    <location>
        <begin position="1"/>
        <end position="24"/>
    </location>
</feature>
<name>A0ABX2E777_9FLAO</name>
<evidence type="ECO:0000256" key="1">
    <source>
        <dbReference type="SAM" id="SignalP"/>
    </source>
</evidence>
<dbReference type="EMBL" id="JABRWQ010000005">
    <property type="protein sequence ID" value="NRD24115.1"/>
    <property type="molecule type" value="Genomic_DNA"/>
</dbReference>
<comment type="caution">
    <text evidence="2">The sequence shown here is derived from an EMBL/GenBank/DDBJ whole genome shotgun (WGS) entry which is preliminary data.</text>
</comment>